<dbReference type="EMBL" id="VSSQ01023696">
    <property type="protein sequence ID" value="MPM70795.1"/>
    <property type="molecule type" value="Genomic_DNA"/>
</dbReference>
<reference evidence="2" key="1">
    <citation type="submission" date="2019-08" db="EMBL/GenBank/DDBJ databases">
        <authorList>
            <person name="Kucharzyk K."/>
            <person name="Murdoch R.W."/>
            <person name="Higgins S."/>
            <person name="Loffler F."/>
        </authorList>
    </citation>
    <scope>NUCLEOTIDE SEQUENCE</scope>
</reference>
<comment type="caution">
    <text evidence="2">The sequence shown here is derived from an EMBL/GenBank/DDBJ whole genome shotgun (WGS) entry which is preliminary data.</text>
</comment>
<dbReference type="GO" id="GO:0003677">
    <property type="term" value="F:DNA binding"/>
    <property type="evidence" value="ECO:0007669"/>
    <property type="project" value="InterPro"/>
</dbReference>
<dbReference type="CDD" id="cd00093">
    <property type="entry name" value="HTH_XRE"/>
    <property type="match status" value="1"/>
</dbReference>
<dbReference type="AlphaFoldDB" id="A0A645BZV1"/>
<gene>
    <name evidence="2" type="ORF">SDC9_117755</name>
</gene>
<dbReference type="Gene3D" id="1.10.260.40">
    <property type="entry name" value="lambda repressor-like DNA-binding domains"/>
    <property type="match status" value="1"/>
</dbReference>
<sequence>MSLAEQIRITRQRSLMTQEQFAESLGVSFSTVNRWESGKMKPSISNMKSLKFLCQKNEIDYQILEEEWINENNCKEYDIR</sequence>
<dbReference type="PROSITE" id="PS50943">
    <property type="entry name" value="HTH_CROC1"/>
    <property type="match status" value="1"/>
</dbReference>
<dbReference type="InterPro" id="IPR001387">
    <property type="entry name" value="Cro/C1-type_HTH"/>
</dbReference>
<name>A0A645BZV1_9ZZZZ</name>
<dbReference type="SUPFAM" id="SSF47413">
    <property type="entry name" value="lambda repressor-like DNA-binding domains"/>
    <property type="match status" value="1"/>
</dbReference>
<evidence type="ECO:0000313" key="2">
    <source>
        <dbReference type="EMBL" id="MPM70795.1"/>
    </source>
</evidence>
<feature type="domain" description="HTH cro/C1-type" evidence="1">
    <location>
        <begin position="7"/>
        <end position="62"/>
    </location>
</feature>
<evidence type="ECO:0000259" key="1">
    <source>
        <dbReference type="PROSITE" id="PS50943"/>
    </source>
</evidence>
<proteinExistence type="predicted"/>
<dbReference type="SMART" id="SM00530">
    <property type="entry name" value="HTH_XRE"/>
    <property type="match status" value="1"/>
</dbReference>
<accession>A0A645BZV1</accession>
<dbReference type="Pfam" id="PF01381">
    <property type="entry name" value="HTH_3"/>
    <property type="match status" value="1"/>
</dbReference>
<protein>
    <recommendedName>
        <fullName evidence="1">HTH cro/C1-type domain-containing protein</fullName>
    </recommendedName>
</protein>
<dbReference type="InterPro" id="IPR010982">
    <property type="entry name" value="Lambda_DNA-bd_dom_sf"/>
</dbReference>
<organism evidence="2">
    <name type="scientific">bioreactor metagenome</name>
    <dbReference type="NCBI Taxonomy" id="1076179"/>
    <lineage>
        <taxon>unclassified sequences</taxon>
        <taxon>metagenomes</taxon>
        <taxon>ecological metagenomes</taxon>
    </lineage>
</organism>